<dbReference type="InterPro" id="IPR050553">
    <property type="entry name" value="Thioredoxin_ResA/DsbE_sf"/>
</dbReference>
<feature type="domain" description="Thioredoxin" evidence="3">
    <location>
        <begin position="44"/>
        <end position="181"/>
    </location>
</feature>
<dbReference type="EMBL" id="JAGIYQ010000007">
    <property type="protein sequence ID" value="MBP0725914.1"/>
    <property type="molecule type" value="Genomic_DNA"/>
</dbReference>
<protein>
    <submittedName>
        <fullName evidence="4">TlpA family protein disulfide reductase</fullName>
    </submittedName>
</protein>
<dbReference type="InterPro" id="IPR013740">
    <property type="entry name" value="Redoxin"/>
</dbReference>
<dbReference type="GO" id="GO:0017004">
    <property type="term" value="P:cytochrome complex assembly"/>
    <property type="evidence" value="ECO:0007669"/>
    <property type="project" value="UniProtKB-KW"/>
</dbReference>
<dbReference type="PANTHER" id="PTHR42852:SF1">
    <property type="entry name" value="THIOREDOXIN-LIKE PROTEIN YNEN"/>
    <property type="match status" value="1"/>
</dbReference>
<dbReference type="InterPro" id="IPR013766">
    <property type="entry name" value="Thioredoxin_domain"/>
</dbReference>
<accession>A0A940SKD7</accession>
<dbReference type="GO" id="GO:0030313">
    <property type="term" value="C:cell envelope"/>
    <property type="evidence" value="ECO:0007669"/>
    <property type="project" value="UniProtKB-SubCell"/>
</dbReference>
<dbReference type="InterPro" id="IPR017937">
    <property type="entry name" value="Thioredoxin_CS"/>
</dbReference>
<dbReference type="RefSeq" id="WP_209405968.1">
    <property type="nucleotide sequence ID" value="NZ_JAGIYQ010000007.1"/>
</dbReference>
<dbReference type="PROSITE" id="PS51352">
    <property type="entry name" value="THIOREDOXIN_2"/>
    <property type="match status" value="1"/>
</dbReference>
<evidence type="ECO:0000313" key="4">
    <source>
        <dbReference type="EMBL" id="MBP0725914.1"/>
    </source>
</evidence>
<proteinExistence type="predicted"/>
<dbReference type="InterPro" id="IPR036249">
    <property type="entry name" value="Thioredoxin-like_sf"/>
</dbReference>
<dbReference type="AlphaFoldDB" id="A0A940SKD7"/>
<dbReference type="Pfam" id="PF08534">
    <property type="entry name" value="Redoxin"/>
    <property type="match status" value="1"/>
</dbReference>
<dbReference type="CDD" id="cd02966">
    <property type="entry name" value="TlpA_like_family"/>
    <property type="match status" value="1"/>
</dbReference>
<gene>
    <name evidence="4" type="ORF">J5Y03_12105</name>
</gene>
<organism evidence="4 5">
    <name type="scientific">Gottfriedia endophytica</name>
    <dbReference type="NCBI Taxonomy" id="2820819"/>
    <lineage>
        <taxon>Bacteria</taxon>
        <taxon>Bacillati</taxon>
        <taxon>Bacillota</taxon>
        <taxon>Bacilli</taxon>
        <taxon>Bacillales</taxon>
        <taxon>Bacillaceae</taxon>
        <taxon>Gottfriedia</taxon>
    </lineage>
</organism>
<comment type="caution">
    <text evidence="4">The sequence shown here is derived from an EMBL/GenBank/DDBJ whole genome shotgun (WGS) entry which is preliminary data.</text>
</comment>
<dbReference type="SUPFAM" id="SSF52833">
    <property type="entry name" value="Thioredoxin-like"/>
    <property type="match status" value="1"/>
</dbReference>
<evidence type="ECO:0000256" key="1">
    <source>
        <dbReference type="ARBA" id="ARBA00004196"/>
    </source>
</evidence>
<dbReference type="Gene3D" id="3.40.30.10">
    <property type="entry name" value="Glutaredoxin"/>
    <property type="match status" value="1"/>
</dbReference>
<name>A0A940SKD7_9BACI</name>
<evidence type="ECO:0000313" key="5">
    <source>
        <dbReference type="Proteomes" id="UP000682134"/>
    </source>
</evidence>
<dbReference type="GO" id="GO:0016491">
    <property type="term" value="F:oxidoreductase activity"/>
    <property type="evidence" value="ECO:0007669"/>
    <property type="project" value="InterPro"/>
</dbReference>
<dbReference type="PROSITE" id="PS00194">
    <property type="entry name" value="THIOREDOXIN_1"/>
    <property type="match status" value="1"/>
</dbReference>
<dbReference type="PANTHER" id="PTHR42852">
    <property type="entry name" value="THIOL:DISULFIDE INTERCHANGE PROTEIN DSBE"/>
    <property type="match status" value="1"/>
</dbReference>
<sequence length="181" mass="20637">MRKWIPLLLIIFALGYSIFKYVEKKQEAEKANTTYASTLSKMGLQEGDQAPNLDLLTLNGEKVKIPLSGNKPTVLNFWATWCPPCKEEIPVLEEFQKEHSDKVSVIGVADYIGEKKDKNFVKNFATKHGITYQVLLDEKGENFSKYGVLTIPTTYFIDQNGKIIYKKLGPLEKKDFDLLLK</sequence>
<comment type="subcellular location">
    <subcellularLocation>
        <location evidence="1">Cell envelope</location>
    </subcellularLocation>
</comment>
<evidence type="ECO:0000256" key="2">
    <source>
        <dbReference type="ARBA" id="ARBA00022748"/>
    </source>
</evidence>
<dbReference type="Proteomes" id="UP000682134">
    <property type="component" value="Unassembled WGS sequence"/>
</dbReference>
<keyword evidence="5" id="KW-1185">Reference proteome</keyword>
<evidence type="ECO:0000259" key="3">
    <source>
        <dbReference type="PROSITE" id="PS51352"/>
    </source>
</evidence>
<reference evidence="4" key="1">
    <citation type="submission" date="2021-04" db="EMBL/GenBank/DDBJ databases">
        <title>Genome seq and assembly of Bacillus sp.</title>
        <authorList>
            <person name="Chhetri G."/>
        </authorList>
    </citation>
    <scope>NUCLEOTIDE SEQUENCE</scope>
    <source>
        <strain evidence="4">RG28</strain>
    </source>
</reference>
<keyword evidence="2" id="KW-0201">Cytochrome c-type biogenesis</keyword>